<name>A0A0C3K9B2_9AGAM</name>
<protein>
    <submittedName>
        <fullName evidence="2">Uncharacterized protein</fullName>
    </submittedName>
</protein>
<organism evidence="2 3">
    <name type="scientific">Tulasnella calospora MUT 4182</name>
    <dbReference type="NCBI Taxonomy" id="1051891"/>
    <lineage>
        <taxon>Eukaryota</taxon>
        <taxon>Fungi</taxon>
        <taxon>Dikarya</taxon>
        <taxon>Basidiomycota</taxon>
        <taxon>Agaricomycotina</taxon>
        <taxon>Agaricomycetes</taxon>
        <taxon>Cantharellales</taxon>
        <taxon>Tulasnellaceae</taxon>
        <taxon>Tulasnella</taxon>
    </lineage>
</organism>
<dbReference type="HOGENOM" id="CLU_2869315_0_0_1"/>
<evidence type="ECO:0000313" key="2">
    <source>
        <dbReference type="EMBL" id="KIO17988.1"/>
    </source>
</evidence>
<feature type="compositionally biased region" description="Polar residues" evidence="1">
    <location>
        <begin position="1"/>
        <end position="23"/>
    </location>
</feature>
<sequence>MFSTAADNRLSSPSRSSRGNATYRNAEDNGFEITSKIFTNCRTQLSLPSFTFKPAKTPRHPLVT</sequence>
<dbReference type="AlphaFoldDB" id="A0A0C3K9B2"/>
<reference evidence="2 3" key="1">
    <citation type="submission" date="2014-04" db="EMBL/GenBank/DDBJ databases">
        <authorList>
            <consortium name="DOE Joint Genome Institute"/>
            <person name="Kuo A."/>
            <person name="Girlanda M."/>
            <person name="Perotto S."/>
            <person name="Kohler A."/>
            <person name="Nagy L.G."/>
            <person name="Floudas D."/>
            <person name="Copeland A."/>
            <person name="Barry K.W."/>
            <person name="Cichocki N."/>
            <person name="Veneault-Fourrey C."/>
            <person name="LaButti K."/>
            <person name="Lindquist E.A."/>
            <person name="Lipzen A."/>
            <person name="Lundell T."/>
            <person name="Morin E."/>
            <person name="Murat C."/>
            <person name="Sun H."/>
            <person name="Tunlid A."/>
            <person name="Henrissat B."/>
            <person name="Grigoriev I.V."/>
            <person name="Hibbett D.S."/>
            <person name="Martin F."/>
            <person name="Nordberg H.P."/>
            <person name="Cantor M.N."/>
            <person name="Hua S.X."/>
        </authorList>
    </citation>
    <scope>NUCLEOTIDE SEQUENCE [LARGE SCALE GENOMIC DNA]</scope>
    <source>
        <strain evidence="2 3">MUT 4182</strain>
    </source>
</reference>
<feature type="region of interest" description="Disordered" evidence="1">
    <location>
        <begin position="1"/>
        <end position="26"/>
    </location>
</feature>
<evidence type="ECO:0000313" key="3">
    <source>
        <dbReference type="Proteomes" id="UP000054248"/>
    </source>
</evidence>
<dbReference type="EMBL" id="KN823324">
    <property type="protein sequence ID" value="KIO17988.1"/>
    <property type="molecule type" value="Genomic_DNA"/>
</dbReference>
<evidence type="ECO:0000256" key="1">
    <source>
        <dbReference type="SAM" id="MobiDB-lite"/>
    </source>
</evidence>
<dbReference type="Proteomes" id="UP000054248">
    <property type="component" value="Unassembled WGS sequence"/>
</dbReference>
<gene>
    <name evidence="2" type="ORF">M407DRAFT_163861</name>
</gene>
<proteinExistence type="predicted"/>
<reference evidence="3" key="2">
    <citation type="submission" date="2015-01" db="EMBL/GenBank/DDBJ databases">
        <title>Evolutionary Origins and Diversification of the Mycorrhizal Mutualists.</title>
        <authorList>
            <consortium name="DOE Joint Genome Institute"/>
            <consortium name="Mycorrhizal Genomics Consortium"/>
            <person name="Kohler A."/>
            <person name="Kuo A."/>
            <person name="Nagy L.G."/>
            <person name="Floudas D."/>
            <person name="Copeland A."/>
            <person name="Barry K.W."/>
            <person name="Cichocki N."/>
            <person name="Veneault-Fourrey C."/>
            <person name="LaButti K."/>
            <person name="Lindquist E.A."/>
            <person name="Lipzen A."/>
            <person name="Lundell T."/>
            <person name="Morin E."/>
            <person name="Murat C."/>
            <person name="Riley R."/>
            <person name="Ohm R."/>
            <person name="Sun H."/>
            <person name="Tunlid A."/>
            <person name="Henrissat B."/>
            <person name="Grigoriev I.V."/>
            <person name="Hibbett D.S."/>
            <person name="Martin F."/>
        </authorList>
    </citation>
    <scope>NUCLEOTIDE SEQUENCE [LARGE SCALE GENOMIC DNA]</scope>
    <source>
        <strain evidence="3">MUT 4182</strain>
    </source>
</reference>
<keyword evidence="3" id="KW-1185">Reference proteome</keyword>
<accession>A0A0C3K9B2</accession>